<dbReference type="InterPro" id="IPR011234">
    <property type="entry name" value="Fumarylacetoacetase-like_C"/>
</dbReference>
<evidence type="ECO:0000313" key="5">
    <source>
        <dbReference type="Proteomes" id="UP001239085"/>
    </source>
</evidence>
<evidence type="ECO:0000256" key="1">
    <source>
        <dbReference type="ARBA" id="ARBA00010211"/>
    </source>
</evidence>
<feature type="domain" description="Fumarylacetoacetase-like C-terminal" evidence="3">
    <location>
        <begin position="96"/>
        <end position="326"/>
    </location>
</feature>
<sequence length="332" mass="36004">MKNEDSVLFTTDSPVVPDAFGLGSFTASGQTFVGAMRDGLVYDTRPFLGPDATIRSLLQDWDAAIDTLVEVAPSMTGGISADALEVLPPVQPVGQILCAGANYRVHVEQIVQSTLRNSGDKRSDEELHAFALETVERQAQSDPFMFVGLPSAVSGARDDVILWTPGDQHDWELELGVILKSAAHRISPEESFDHIAGYVMSNDITVRDVMARSNVPLTDFVTSKNRPTYFPTGPIILPARFVPDYRRLRITLKLNGETMQDELVEDIIHGVEKCVSYASHSTVLSAGDMILTGSPAGNAGKHGNRWLRPGDVMEASITGLGTQVTRCVAPPR</sequence>
<dbReference type="PANTHER" id="PTHR42796">
    <property type="entry name" value="FUMARYLACETOACETATE HYDROLASE DOMAIN-CONTAINING PROTEIN 2A-RELATED"/>
    <property type="match status" value="1"/>
</dbReference>
<dbReference type="EMBL" id="JAUSXK010000001">
    <property type="protein sequence ID" value="MDQ0644319.1"/>
    <property type="molecule type" value="Genomic_DNA"/>
</dbReference>
<evidence type="ECO:0000259" key="3">
    <source>
        <dbReference type="Pfam" id="PF01557"/>
    </source>
</evidence>
<comment type="similarity">
    <text evidence="1">Belongs to the FAH family.</text>
</comment>
<dbReference type="RefSeq" id="WP_307361922.1">
    <property type="nucleotide sequence ID" value="NZ_JAUSXK010000001.1"/>
</dbReference>
<dbReference type="InterPro" id="IPR051121">
    <property type="entry name" value="FAH"/>
</dbReference>
<dbReference type="GO" id="GO:0016787">
    <property type="term" value="F:hydrolase activity"/>
    <property type="evidence" value="ECO:0007669"/>
    <property type="project" value="UniProtKB-KW"/>
</dbReference>
<dbReference type="PANTHER" id="PTHR42796:SF4">
    <property type="entry name" value="FUMARYLACETOACETATE HYDROLASE DOMAIN-CONTAINING PROTEIN 2A"/>
    <property type="match status" value="1"/>
</dbReference>
<reference evidence="4 5" key="1">
    <citation type="submission" date="2023-07" db="EMBL/GenBank/DDBJ databases">
        <title>Comparative genomics of wheat-associated soil bacteria to identify genetic determinants of phenazine resistance.</title>
        <authorList>
            <person name="Mouncey N."/>
        </authorList>
    </citation>
    <scope>NUCLEOTIDE SEQUENCE [LARGE SCALE GENOMIC DNA]</scope>
    <source>
        <strain evidence="4 5">W2I7</strain>
    </source>
</reference>
<name>A0ABU0PCI7_9MICO</name>
<dbReference type="Gene3D" id="3.90.850.10">
    <property type="entry name" value="Fumarylacetoacetase-like, C-terminal domain"/>
    <property type="match status" value="1"/>
</dbReference>
<evidence type="ECO:0000313" key="4">
    <source>
        <dbReference type="EMBL" id="MDQ0644319.1"/>
    </source>
</evidence>
<dbReference type="SUPFAM" id="SSF56529">
    <property type="entry name" value="FAH"/>
    <property type="match status" value="1"/>
</dbReference>
<keyword evidence="2" id="KW-0479">Metal-binding</keyword>
<dbReference type="EC" id="3.7.1.26" evidence="4"/>
<dbReference type="Pfam" id="PF01557">
    <property type="entry name" value="FAA_hydrolase"/>
    <property type="match status" value="1"/>
</dbReference>
<proteinExistence type="inferred from homology"/>
<accession>A0ABU0PCI7</accession>
<protein>
    <submittedName>
        <fullName evidence="4">2,4-diketo-3-deoxy-L-fuconate hydrolase</fullName>
        <ecNumber evidence="4">3.7.1.26</ecNumber>
    </submittedName>
</protein>
<comment type="caution">
    <text evidence="4">The sequence shown here is derived from an EMBL/GenBank/DDBJ whole genome shotgun (WGS) entry which is preliminary data.</text>
</comment>
<keyword evidence="5" id="KW-1185">Reference proteome</keyword>
<dbReference type="InterPro" id="IPR036663">
    <property type="entry name" value="Fumarylacetoacetase_C_sf"/>
</dbReference>
<organism evidence="4 5">
    <name type="scientific">Microbacterium murale</name>
    <dbReference type="NCBI Taxonomy" id="1081040"/>
    <lineage>
        <taxon>Bacteria</taxon>
        <taxon>Bacillati</taxon>
        <taxon>Actinomycetota</taxon>
        <taxon>Actinomycetes</taxon>
        <taxon>Micrococcales</taxon>
        <taxon>Microbacteriaceae</taxon>
        <taxon>Microbacterium</taxon>
    </lineage>
</organism>
<gene>
    <name evidence="4" type="ORF">QFZ46_002479</name>
</gene>
<keyword evidence="4" id="KW-0378">Hydrolase</keyword>
<evidence type="ECO:0000256" key="2">
    <source>
        <dbReference type="ARBA" id="ARBA00022723"/>
    </source>
</evidence>
<dbReference type="Proteomes" id="UP001239085">
    <property type="component" value="Unassembled WGS sequence"/>
</dbReference>